<dbReference type="Pfam" id="PF17745">
    <property type="entry name" value="Ydr279_N"/>
    <property type="match status" value="1"/>
</dbReference>
<evidence type="ECO:0000259" key="7">
    <source>
        <dbReference type="Pfam" id="PF09468"/>
    </source>
</evidence>
<feature type="region of interest" description="Disordered" evidence="6">
    <location>
        <begin position="87"/>
        <end position="125"/>
    </location>
</feature>
<dbReference type="Gene3D" id="1.10.20.120">
    <property type="match status" value="1"/>
</dbReference>
<evidence type="ECO:0000259" key="8">
    <source>
        <dbReference type="Pfam" id="PF17745"/>
    </source>
</evidence>
<feature type="compositionally biased region" description="Basic and acidic residues" evidence="6">
    <location>
        <begin position="445"/>
        <end position="456"/>
    </location>
</feature>
<comment type="subcellular location">
    <subcellularLocation>
        <location evidence="1">Nucleus</location>
    </subcellularLocation>
</comment>
<dbReference type="Pfam" id="PF09468">
    <property type="entry name" value="RNase_H2-Ydr279"/>
    <property type="match status" value="1"/>
</dbReference>
<proteinExistence type="predicted"/>
<reference evidence="9 10" key="1">
    <citation type="submission" date="2015-09" db="EMBL/GenBank/DDBJ databases">
        <title>Host preference determinants of Valsa canker pathogens revealed by comparative genomics.</title>
        <authorList>
            <person name="Yin Z."/>
            <person name="Huang L."/>
        </authorList>
    </citation>
    <scope>NUCLEOTIDE SEQUENCE [LARGE SCALE GENOMIC DNA]</scope>
    <source>
        <strain evidence="9 10">03-1</strain>
    </source>
</reference>
<dbReference type="GO" id="GO:0005654">
    <property type="term" value="C:nucleoplasm"/>
    <property type="evidence" value="ECO:0007669"/>
    <property type="project" value="TreeGrafter"/>
</dbReference>
<sequence length="456" mass="49905">MARTRSKGTTEKGATASRKEATASTSRYILPAESDSPPKVLILPTKATSQARVVTLTNPRYSRPTRYLICPETGAYEFTKITTPKTTPRSWLIEEKKRKEDESESSETTSGDHAKHGPDDPALGETQVTKDADLYVATPIDPLFLALPALAAQLSSSRRMFLSSDDHLDGIAEEAPHLRETLRWPQWRSLLESRMGAACDTVEAGDETMFRLSEEKLLGQILAKATRMSESEGGGLPRSMEEKFVTKALEAPVMAKRSLGVVGALPTSPETSESQSNAAESHPEAAESQMSVATSATNTPEASTAATSVAGDSEALSAKDVTSAIQASEEVVRLQRLRVAFNFICSCYVPPAMTAVLKKLLGESKSSGVDFKPLGDYVAELTKLRQEAMTARSASDYSRKRTLDEEDEDKREKKRKKEEDEKRKKAGESRGVRDLKKVNTAGMRKMSDFFTKKPKS</sequence>
<dbReference type="InterPro" id="IPR041195">
    <property type="entry name" value="Rnh202_N"/>
</dbReference>
<feature type="compositionally biased region" description="Basic and acidic residues" evidence="6">
    <location>
        <begin position="417"/>
        <end position="437"/>
    </location>
</feature>
<comment type="function">
    <text evidence="4">Non catalytic subunit of RNase H2, an endonuclease that specifically degrades the RNA of RNA:DNA hybrids. Participates in DNA replication, possibly by mediating the removal of lagging-strand Okazaki fragment RNA primers during DNA replication. Mediates the excision of single ribonucleotides from DNA:RNA duplexes.</text>
</comment>
<dbReference type="STRING" id="356882.A0A423WXM4"/>
<feature type="region of interest" description="Disordered" evidence="6">
    <location>
        <begin position="389"/>
        <end position="456"/>
    </location>
</feature>
<feature type="region of interest" description="Disordered" evidence="6">
    <location>
        <begin position="264"/>
        <end position="310"/>
    </location>
</feature>
<evidence type="ECO:0000256" key="4">
    <source>
        <dbReference type="ARBA" id="ARBA00024778"/>
    </source>
</evidence>
<dbReference type="CDD" id="cd09270">
    <property type="entry name" value="RNase_H2-B"/>
    <property type="match status" value="1"/>
</dbReference>
<organism evidence="9 10">
    <name type="scientific">Cytospora schulzeri</name>
    <dbReference type="NCBI Taxonomy" id="448051"/>
    <lineage>
        <taxon>Eukaryota</taxon>
        <taxon>Fungi</taxon>
        <taxon>Dikarya</taxon>
        <taxon>Ascomycota</taxon>
        <taxon>Pezizomycotina</taxon>
        <taxon>Sordariomycetes</taxon>
        <taxon>Sordariomycetidae</taxon>
        <taxon>Diaporthales</taxon>
        <taxon>Cytosporaceae</taxon>
        <taxon>Cytospora</taxon>
    </lineage>
</organism>
<dbReference type="InterPro" id="IPR040456">
    <property type="entry name" value="RNase_H2_suB"/>
</dbReference>
<feature type="compositionally biased region" description="Basic and acidic residues" evidence="6">
    <location>
        <begin position="92"/>
        <end position="101"/>
    </location>
</feature>
<dbReference type="EMBL" id="LKEA01000006">
    <property type="protein sequence ID" value="ROW08263.1"/>
    <property type="molecule type" value="Genomic_DNA"/>
</dbReference>
<dbReference type="PANTHER" id="PTHR13383:SF11">
    <property type="entry name" value="RIBONUCLEASE H2 SUBUNIT B"/>
    <property type="match status" value="1"/>
</dbReference>
<evidence type="ECO:0000256" key="3">
    <source>
        <dbReference type="ARBA" id="ARBA00023242"/>
    </source>
</evidence>
<dbReference type="Proteomes" id="UP000283895">
    <property type="component" value="Unassembled WGS sequence"/>
</dbReference>
<keyword evidence="3" id="KW-0539">Nucleus</keyword>
<feature type="domain" description="Rnh202 triple barrel" evidence="8">
    <location>
        <begin position="42"/>
        <end position="141"/>
    </location>
</feature>
<evidence type="ECO:0000256" key="1">
    <source>
        <dbReference type="ARBA" id="ARBA00004123"/>
    </source>
</evidence>
<accession>A0A423WXM4</accession>
<feature type="compositionally biased region" description="Basic and acidic residues" evidence="6">
    <location>
        <begin position="110"/>
        <end position="119"/>
    </location>
</feature>
<dbReference type="InterPro" id="IPR019024">
    <property type="entry name" value="RNase_H2_suB_wHTH"/>
</dbReference>
<name>A0A423WXM4_9PEZI</name>
<comment type="caution">
    <text evidence="9">The sequence shown here is derived from an EMBL/GenBank/DDBJ whole genome shotgun (WGS) entry which is preliminary data.</text>
</comment>
<evidence type="ECO:0000313" key="9">
    <source>
        <dbReference type="EMBL" id="ROW08263.1"/>
    </source>
</evidence>
<dbReference type="GO" id="GO:0006401">
    <property type="term" value="P:RNA catabolic process"/>
    <property type="evidence" value="ECO:0007669"/>
    <property type="project" value="TreeGrafter"/>
</dbReference>
<evidence type="ECO:0000256" key="5">
    <source>
        <dbReference type="ARBA" id="ARBA00033464"/>
    </source>
</evidence>
<dbReference type="GO" id="GO:0032299">
    <property type="term" value="C:ribonuclease H2 complex"/>
    <property type="evidence" value="ECO:0007669"/>
    <property type="project" value="InterPro"/>
</dbReference>
<feature type="domain" description="Ribonuclease H2 subunit B wHTH" evidence="7">
    <location>
        <begin position="144"/>
        <end position="358"/>
    </location>
</feature>
<dbReference type="OrthoDB" id="29098at2759"/>
<evidence type="ECO:0000313" key="10">
    <source>
        <dbReference type="Proteomes" id="UP000283895"/>
    </source>
</evidence>
<dbReference type="PANTHER" id="PTHR13383">
    <property type="entry name" value="RIBONUCLEASE H2 SUBUNIT B"/>
    <property type="match status" value="1"/>
</dbReference>
<feature type="compositionally biased region" description="Polar residues" evidence="6">
    <location>
        <begin position="288"/>
        <end position="307"/>
    </location>
</feature>
<feature type="compositionally biased region" description="Polar residues" evidence="6">
    <location>
        <begin position="268"/>
        <end position="279"/>
    </location>
</feature>
<gene>
    <name evidence="9" type="ORF">VMCG_03130</name>
</gene>
<dbReference type="AlphaFoldDB" id="A0A423WXM4"/>
<evidence type="ECO:0000256" key="2">
    <source>
        <dbReference type="ARBA" id="ARBA00019062"/>
    </source>
</evidence>
<evidence type="ECO:0000256" key="6">
    <source>
        <dbReference type="SAM" id="MobiDB-lite"/>
    </source>
</evidence>
<feature type="region of interest" description="Disordered" evidence="6">
    <location>
        <begin position="1"/>
        <end position="39"/>
    </location>
</feature>
<keyword evidence="10" id="KW-1185">Reference proteome</keyword>
<protein>
    <recommendedName>
        <fullName evidence="2">Ribonuclease H2 subunit B</fullName>
    </recommendedName>
    <alternativeName>
        <fullName evidence="5">Ribonuclease HI subunit B</fullName>
    </alternativeName>
</protein>